<accession>A0A2S4MDT3</accession>
<dbReference type="AlphaFoldDB" id="A0A2S4MDT3"/>
<gene>
    <name evidence="2" type="ORF">B0G62_104220</name>
</gene>
<keyword evidence="3" id="KW-1185">Reference proteome</keyword>
<dbReference type="EMBL" id="PQGA01000004">
    <property type="protein sequence ID" value="POR52923.1"/>
    <property type="molecule type" value="Genomic_DNA"/>
</dbReference>
<dbReference type="PANTHER" id="PTHR36302:SF1">
    <property type="entry name" value="COPPER CHAPERONE PCU(A)C"/>
    <property type="match status" value="1"/>
</dbReference>
<feature type="chain" id="PRO_5015776382" description="Copper(I)-binding protein" evidence="1">
    <location>
        <begin position="24"/>
        <end position="148"/>
    </location>
</feature>
<feature type="signal peptide" evidence="1">
    <location>
        <begin position="1"/>
        <end position="23"/>
    </location>
</feature>
<dbReference type="Gene3D" id="2.60.40.1890">
    <property type="entry name" value="PCu(A)C copper chaperone"/>
    <property type="match status" value="1"/>
</dbReference>
<evidence type="ECO:0000256" key="1">
    <source>
        <dbReference type="SAM" id="SignalP"/>
    </source>
</evidence>
<dbReference type="InterPro" id="IPR036182">
    <property type="entry name" value="PCuAC_sf"/>
</dbReference>
<evidence type="ECO:0008006" key="4">
    <source>
        <dbReference type="Google" id="ProtNLM"/>
    </source>
</evidence>
<dbReference type="SUPFAM" id="SSF110087">
    <property type="entry name" value="DR1885-like metal-binding protein"/>
    <property type="match status" value="1"/>
</dbReference>
<dbReference type="InterPro" id="IPR058248">
    <property type="entry name" value="Lxx211020-like"/>
</dbReference>
<organism evidence="2 3">
    <name type="scientific">Paraburkholderia eburnea</name>
    <dbReference type="NCBI Taxonomy" id="1189126"/>
    <lineage>
        <taxon>Bacteria</taxon>
        <taxon>Pseudomonadati</taxon>
        <taxon>Pseudomonadota</taxon>
        <taxon>Betaproteobacteria</taxon>
        <taxon>Burkholderiales</taxon>
        <taxon>Burkholderiaceae</taxon>
        <taxon>Paraburkholderia</taxon>
    </lineage>
</organism>
<dbReference type="Pfam" id="PF04314">
    <property type="entry name" value="PCuAC"/>
    <property type="match status" value="1"/>
</dbReference>
<evidence type="ECO:0000313" key="3">
    <source>
        <dbReference type="Proteomes" id="UP000237381"/>
    </source>
</evidence>
<dbReference type="InterPro" id="IPR007410">
    <property type="entry name" value="LpqE-like"/>
</dbReference>
<protein>
    <recommendedName>
        <fullName evidence="4">Copper(I)-binding protein</fullName>
    </recommendedName>
</protein>
<dbReference type="OrthoDB" id="9796962at2"/>
<dbReference type="PANTHER" id="PTHR36302">
    <property type="entry name" value="BLR7088 PROTEIN"/>
    <property type="match status" value="1"/>
</dbReference>
<dbReference type="RefSeq" id="WP_103704312.1">
    <property type="nucleotide sequence ID" value="NZ_PQGA01000004.1"/>
</dbReference>
<proteinExistence type="predicted"/>
<evidence type="ECO:0000313" key="2">
    <source>
        <dbReference type="EMBL" id="POR52923.1"/>
    </source>
</evidence>
<dbReference type="Proteomes" id="UP000237381">
    <property type="component" value="Unassembled WGS sequence"/>
</dbReference>
<sequence>MYRRFRQFALAMPLAIAALPALAAPPSAIKVSDCWVRSMPGSVPSGGYFKLANTSAKPVDLLDVNADAFGMAMLHQSQSNGSASKMVMVDKATVPANGTLAFAPGGYHVMFEEAKKPLTVGSTIPVTFKFSDGEKIETQCAVKNAAGQ</sequence>
<keyword evidence="1" id="KW-0732">Signal</keyword>
<comment type="caution">
    <text evidence="2">The sequence shown here is derived from an EMBL/GenBank/DDBJ whole genome shotgun (WGS) entry which is preliminary data.</text>
</comment>
<reference evidence="2 3" key="1">
    <citation type="submission" date="2018-01" db="EMBL/GenBank/DDBJ databases">
        <title>Genomic Encyclopedia of Type Strains, Phase III (KMG-III): the genomes of soil and plant-associated and newly described type strains.</title>
        <authorList>
            <person name="Whitman W."/>
        </authorList>
    </citation>
    <scope>NUCLEOTIDE SEQUENCE [LARGE SCALE GENOMIC DNA]</scope>
    <source>
        <strain evidence="2 3">JCM 18070</strain>
    </source>
</reference>
<name>A0A2S4MDT3_9BURK</name>